<evidence type="ECO:0000313" key="2">
    <source>
        <dbReference type="EMBL" id="MEA5138334.1"/>
    </source>
</evidence>
<organism evidence="2 3">
    <name type="scientific">Arcicella rigui</name>
    <dbReference type="NCBI Taxonomy" id="797020"/>
    <lineage>
        <taxon>Bacteria</taxon>
        <taxon>Pseudomonadati</taxon>
        <taxon>Bacteroidota</taxon>
        <taxon>Cytophagia</taxon>
        <taxon>Cytophagales</taxon>
        <taxon>Flectobacillaceae</taxon>
        <taxon>Arcicella</taxon>
    </lineage>
</organism>
<name>A0ABU5Q659_9BACT</name>
<dbReference type="InterPro" id="IPR018490">
    <property type="entry name" value="cNMP-bd_dom_sf"/>
</dbReference>
<dbReference type="Pfam" id="PF00027">
    <property type="entry name" value="cNMP_binding"/>
    <property type="match status" value="1"/>
</dbReference>
<dbReference type="RefSeq" id="WP_323295502.1">
    <property type="nucleotide sequence ID" value="NZ_JAYFUM010000005.1"/>
</dbReference>
<dbReference type="InterPro" id="IPR014710">
    <property type="entry name" value="RmlC-like_jellyroll"/>
</dbReference>
<sequence length="199" mass="22907">MMNALNLSKINLVKESIFKLANFSSEEWEFYKSIIEEVSFKKKAFLTLKGEIEKYAYFIVDGAVKYETNTEDGKTICLDFGFKGNFVSSFASCLSQKASTVSIQAVTAVKAFRLYYPSVLDLMETSKNAERFHRLIAEQLYIRETKRTFSLISQNAEQRYLHLLENQPDALRLIPIKDLASYLGIHPDSLSRIRTQIKF</sequence>
<accession>A0ABU5Q659</accession>
<protein>
    <submittedName>
        <fullName evidence="2">Crp/Fnr family transcriptional regulator</fullName>
    </submittedName>
</protein>
<gene>
    <name evidence="2" type="ORF">VB248_04280</name>
</gene>
<proteinExistence type="predicted"/>
<reference evidence="2 3" key="1">
    <citation type="submission" date="2023-12" db="EMBL/GenBank/DDBJ databases">
        <title>Novel species of the genus Arcicella isolated from rivers.</title>
        <authorList>
            <person name="Lu H."/>
        </authorList>
    </citation>
    <scope>NUCLEOTIDE SEQUENCE [LARGE SCALE GENOMIC DNA]</scope>
    <source>
        <strain evidence="2 3">KCTC 23307</strain>
    </source>
</reference>
<dbReference type="Gene3D" id="2.60.120.10">
    <property type="entry name" value="Jelly Rolls"/>
    <property type="match status" value="1"/>
</dbReference>
<evidence type="ECO:0000313" key="3">
    <source>
        <dbReference type="Proteomes" id="UP001302949"/>
    </source>
</evidence>
<keyword evidence="3" id="KW-1185">Reference proteome</keyword>
<dbReference type="Proteomes" id="UP001302949">
    <property type="component" value="Unassembled WGS sequence"/>
</dbReference>
<feature type="domain" description="Cyclic nucleotide-binding" evidence="1">
    <location>
        <begin position="19"/>
        <end position="123"/>
    </location>
</feature>
<dbReference type="EMBL" id="JAYFUM010000005">
    <property type="protein sequence ID" value="MEA5138334.1"/>
    <property type="molecule type" value="Genomic_DNA"/>
</dbReference>
<dbReference type="PROSITE" id="PS50042">
    <property type="entry name" value="CNMP_BINDING_3"/>
    <property type="match status" value="1"/>
</dbReference>
<dbReference type="CDD" id="cd00038">
    <property type="entry name" value="CAP_ED"/>
    <property type="match status" value="1"/>
</dbReference>
<evidence type="ECO:0000259" key="1">
    <source>
        <dbReference type="PROSITE" id="PS50042"/>
    </source>
</evidence>
<dbReference type="SUPFAM" id="SSF51206">
    <property type="entry name" value="cAMP-binding domain-like"/>
    <property type="match status" value="1"/>
</dbReference>
<comment type="caution">
    <text evidence="2">The sequence shown here is derived from an EMBL/GenBank/DDBJ whole genome shotgun (WGS) entry which is preliminary data.</text>
</comment>
<dbReference type="InterPro" id="IPR000595">
    <property type="entry name" value="cNMP-bd_dom"/>
</dbReference>